<evidence type="ECO:0000313" key="3">
    <source>
        <dbReference type="Proteomes" id="UP001595839"/>
    </source>
</evidence>
<keyword evidence="1" id="KW-1133">Transmembrane helix</keyword>
<keyword evidence="3" id="KW-1185">Reference proteome</keyword>
<proteinExistence type="predicted"/>
<keyword evidence="1" id="KW-0472">Membrane</keyword>
<name>A0ABV9B5V4_9ACTN</name>
<accession>A0ABV9B5V4</accession>
<organism evidence="2 3">
    <name type="scientific">Streptomyces vulcanius</name>
    <dbReference type="NCBI Taxonomy" id="1441876"/>
    <lineage>
        <taxon>Bacteria</taxon>
        <taxon>Bacillati</taxon>
        <taxon>Actinomycetota</taxon>
        <taxon>Actinomycetes</taxon>
        <taxon>Kitasatosporales</taxon>
        <taxon>Streptomycetaceae</taxon>
        <taxon>Streptomyces</taxon>
    </lineage>
</organism>
<dbReference type="RefSeq" id="WP_381177525.1">
    <property type="nucleotide sequence ID" value="NZ_JBHSFK010000050.1"/>
</dbReference>
<feature type="transmembrane region" description="Helical" evidence="1">
    <location>
        <begin position="20"/>
        <end position="41"/>
    </location>
</feature>
<protein>
    <submittedName>
        <fullName evidence="2">Uncharacterized protein</fullName>
    </submittedName>
</protein>
<comment type="caution">
    <text evidence="2">The sequence shown here is derived from an EMBL/GenBank/DDBJ whole genome shotgun (WGS) entry which is preliminary data.</text>
</comment>
<dbReference type="Proteomes" id="UP001595839">
    <property type="component" value="Unassembled WGS sequence"/>
</dbReference>
<sequence>MKDEKGDRVLPSPEVRVKQISVALRRMCWTLLAVYAVLAWWRI</sequence>
<keyword evidence="1" id="KW-0812">Transmembrane</keyword>
<evidence type="ECO:0000256" key="1">
    <source>
        <dbReference type="SAM" id="Phobius"/>
    </source>
</evidence>
<dbReference type="EMBL" id="JBHSFK010000050">
    <property type="protein sequence ID" value="MFC4507054.1"/>
    <property type="molecule type" value="Genomic_DNA"/>
</dbReference>
<reference evidence="3" key="1">
    <citation type="journal article" date="2019" name="Int. J. Syst. Evol. Microbiol.">
        <title>The Global Catalogue of Microorganisms (GCM) 10K type strain sequencing project: providing services to taxonomists for standard genome sequencing and annotation.</title>
        <authorList>
            <consortium name="The Broad Institute Genomics Platform"/>
            <consortium name="The Broad Institute Genome Sequencing Center for Infectious Disease"/>
            <person name="Wu L."/>
            <person name="Ma J."/>
        </authorList>
    </citation>
    <scope>NUCLEOTIDE SEQUENCE [LARGE SCALE GENOMIC DNA]</scope>
    <source>
        <strain evidence="3">CGMCC 4.7177</strain>
    </source>
</reference>
<evidence type="ECO:0000313" key="2">
    <source>
        <dbReference type="EMBL" id="MFC4507054.1"/>
    </source>
</evidence>
<gene>
    <name evidence="2" type="ORF">ACFPIH_47830</name>
</gene>